<dbReference type="Gene3D" id="3.30.450.20">
    <property type="entry name" value="PAS domain"/>
    <property type="match status" value="1"/>
</dbReference>
<reference evidence="8" key="1">
    <citation type="submission" date="2010-11" db="EMBL/GenBank/DDBJ databases">
        <title>The complete genome of Mahella australiensis DSM 15567.</title>
        <authorList>
            <consortium name="US DOE Joint Genome Institute (JGI-PGF)"/>
            <person name="Lucas S."/>
            <person name="Copeland A."/>
            <person name="Lapidus A."/>
            <person name="Bruce D."/>
            <person name="Goodwin L."/>
            <person name="Pitluck S."/>
            <person name="Kyrpides N."/>
            <person name="Mavromatis K."/>
            <person name="Pagani I."/>
            <person name="Ivanova N."/>
            <person name="Teshima H."/>
            <person name="Brettin T."/>
            <person name="Detter J.C."/>
            <person name="Han C."/>
            <person name="Tapia R."/>
            <person name="Land M."/>
            <person name="Hauser L."/>
            <person name="Markowitz V."/>
            <person name="Cheng J.-F."/>
            <person name="Hugenholtz P."/>
            <person name="Woyke T."/>
            <person name="Wu D."/>
            <person name="Spring S."/>
            <person name="Pukall R."/>
            <person name="Steenblock K."/>
            <person name="Schneider S."/>
            <person name="Klenk H.-P."/>
            <person name="Eisen J.A."/>
        </authorList>
    </citation>
    <scope>NUCLEOTIDE SEQUENCE [LARGE SCALE GENOMIC DNA]</scope>
    <source>
        <strain evidence="8">DSM 15567 / CIP 107919 / 50-1 BON</strain>
    </source>
</reference>
<dbReference type="AlphaFoldDB" id="F3ZYU8"/>
<evidence type="ECO:0000256" key="1">
    <source>
        <dbReference type="ARBA" id="ARBA00023015"/>
    </source>
</evidence>
<dbReference type="SMART" id="SM00342">
    <property type="entry name" value="HTH_ARAC"/>
    <property type="match status" value="1"/>
</dbReference>
<evidence type="ECO:0000256" key="4">
    <source>
        <dbReference type="SAM" id="Phobius"/>
    </source>
</evidence>
<dbReference type="PROSITE" id="PS50887">
    <property type="entry name" value="GGDEF"/>
    <property type="match status" value="1"/>
</dbReference>
<dbReference type="InterPro" id="IPR009057">
    <property type="entry name" value="Homeodomain-like_sf"/>
</dbReference>
<proteinExistence type="predicted"/>
<dbReference type="GO" id="GO:0003700">
    <property type="term" value="F:DNA-binding transcription factor activity"/>
    <property type="evidence" value="ECO:0007669"/>
    <property type="project" value="InterPro"/>
</dbReference>
<dbReference type="InterPro" id="IPR018060">
    <property type="entry name" value="HTH_AraC"/>
</dbReference>
<feature type="transmembrane region" description="Helical" evidence="4">
    <location>
        <begin position="282"/>
        <end position="301"/>
    </location>
</feature>
<keyword evidence="4" id="KW-0472">Membrane</keyword>
<feature type="domain" description="HTH araC/xylS-type" evidence="5">
    <location>
        <begin position="659"/>
        <end position="758"/>
    </location>
</feature>
<dbReference type="SUPFAM" id="SSF46689">
    <property type="entry name" value="Homeodomain-like"/>
    <property type="match status" value="1"/>
</dbReference>
<keyword evidence="1" id="KW-0805">Transcription regulation</keyword>
<evidence type="ECO:0000256" key="3">
    <source>
        <dbReference type="ARBA" id="ARBA00023163"/>
    </source>
</evidence>
<dbReference type="KEGG" id="mas:Mahau_0480"/>
<feature type="transmembrane region" description="Helical" evidence="4">
    <location>
        <begin position="6"/>
        <end position="23"/>
    </location>
</feature>
<evidence type="ECO:0000313" key="7">
    <source>
        <dbReference type="EMBL" id="AEE95693.1"/>
    </source>
</evidence>
<dbReference type="eggNOG" id="COG2207">
    <property type="taxonomic scope" value="Bacteria"/>
</dbReference>
<dbReference type="EMBL" id="CP002360">
    <property type="protein sequence ID" value="AEE95693.1"/>
    <property type="molecule type" value="Genomic_DNA"/>
</dbReference>
<dbReference type="STRING" id="697281.Mahau_0480"/>
<evidence type="ECO:0000259" key="6">
    <source>
        <dbReference type="PROSITE" id="PS50887"/>
    </source>
</evidence>
<evidence type="ECO:0000256" key="2">
    <source>
        <dbReference type="ARBA" id="ARBA00023125"/>
    </source>
</evidence>
<dbReference type="PROSITE" id="PS00041">
    <property type="entry name" value="HTH_ARAC_FAMILY_1"/>
    <property type="match status" value="1"/>
</dbReference>
<keyword evidence="4" id="KW-0812">Transmembrane</keyword>
<dbReference type="HOGENOM" id="CLU_019175_1_1_9"/>
<sequence length="769" mass="88188">MYLSFVLILLIGVICSALIFGYFSTKVVMQEIYSANMKALNYVVDNMNVAFESIDNITLQLSSDPGVNFFSYRAFSDDYFGLKRLSQNIDSLKVANSYLDSIYVYYKNNDAVITSPDGKMSLESFYDTLWMKQLSFQGEIQWIFNRKFNRPRGMNGYENKAVISYVRYMPSGSAYKNGAVIVNIDVNKLNTMLDQNGINAGGVMIMNDNGNIVASSVKGLNIDSKTILTDIKQNKTLNGYKKANLDGKYYITSYLKDDRDWIYIMFTPMETLMDTQNMIRNIIFISTLLALFIGVILSSTFSKRLYTPLKELMSAVIDGNIRQNEGCRGSYCRFEEFKAIQDFVSNVIEDNELLIEENKHFESYAKEGIILGLLHGNVAINDLKADNLDFISKGFSKLIMLVIDMDDYEELIQRYTDDQLFQIQHLITEICNSNILTDDNIKINVVKTYPHQWACIIVSYDDSICDDPYILNIAFRVAENLKAIVNTQLNLRITIGISKSATDISQIHDMYLQACEAIKYRITQGGNNIIYFGHTALAAKPLYTYPQHQEEELISALKAMDKEAAHRAVHSFINHINCYKWISHNHVYYVFAQLIGSVMRLIYGFGASATEIWDKGNIFEDLSKCQLMEDIENILIKFIDETILCIESKQNNRYAVLIDSCVEYINKHYSDKQLSVEKLSSKVYLSPAYLEKVFKEMRGQTVLDFINTVRMEKAKLMLKETNLKIEDIADKVGYNTARGFIRAFKRRESMTPGQYRHHLLEQKTDDIPV</sequence>
<dbReference type="Pfam" id="PF12833">
    <property type="entry name" value="HTH_18"/>
    <property type="match status" value="1"/>
</dbReference>
<dbReference type="PANTHER" id="PTHR43280:SF10">
    <property type="entry name" value="REGULATORY PROTEIN POCR"/>
    <property type="match status" value="1"/>
</dbReference>
<reference evidence="7 8" key="2">
    <citation type="journal article" date="2011" name="Stand. Genomic Sci.">
        <title>Complete genome sequence of Mahella australiensis type strain (50-1 BON).</title>
        <authorList>
            <person name="Sikorski J."/>
            <person name="Teshima H."/>
            <person name="Nolan M."/>
            <person name="Lucas S."/>
            <person name="Hammon N."/>
            <person name="Deshpande S."/>
            <person name="Cheng J.F."/>
            <person name="Pitluck S."/>
            <person name="Liolios K."/>
            <person name="Pagani I."/>
            <person name="Ivanova N."/>
            <person name="Huntemann M."/>
            <person name="Mavromatis K."/>
            <person name="Ovchinikova G."/>
            <person name="Pati A."/>
            <person name="Tapia R."/>
            <person name="Han C."/>
            <person name="Goodwin L."/>
            <person name="Chen A."/>
            <person name="Palaniappan K."/>
            <person name="Land M."/>
            <person name="Hauser L."/>
            <person name="Ngatchou-Djao O.D."/>
            <person name="Rohde M."/>
            <person name="Pukall R."/>
            <person name="Spring S."/>
            <person name="Abt B."/>
            <person name="Goker M."/>
            <person name="Detter J.C."/>
            <person name="Woyke T."/>
            <person name="Bristow J."/>
            <person name="Markowitz V."/>
            <person name="Hugenholtz P."/>
            <person name="Eisen J.A."/>
            <person name="Kyrpides N.C."/>
            <person name="Klenk H.P."/>
            <person name="Lapidus A."/>
        </authorList>
    </citation>
    <scope>NUCLEOTIDE SEQUENCE [LARGE SCALE GENOMIC DNA]</scope>
    <source>
        <strain evidence="8">DSM 15567 / CIP 107919 / 50-1 BON</strain>
    </source>
</reference>
<keyword evidence="2" id="KW-0238">DNA-binding</keyword>
<name>F3ZYU8_MAHA5</name>
<dbReference type="PROSITE" id="PS01124">
    <property type="entry name" value="HTH_ARAC_FAMILY_2"/>
    <property type="match status" value="1"/>
</dbReference>
<dbReference type="Proteomes" id="UP000008457">
    <property type="component" value="Chromosome"/>
</dbReference>
<gene>
    <name evidence="7" type="ordered locus">Mahau_0480</name>
</gene>
<keyword evidence="3" id="KW-0804">Transcription</keyword>
<organism evidence="7 8">
    <name type="scientific">Mahella australiensis (strain DSM 15567 / CIP 107919 / 50-1 BON)</name>
    <dbReference type="NCBI Taxonomy" id="697281"/>
    <lineage>
        <taxon>Bacteria</taxon>
        <taxon>Bacillati</taxon>
        <taxon>Bacillota</taxon>
        <taxon>Clostridia</taxon>
        <taxon>Thermoanaerobacterales</taxon>
        <taxon>Thermoanaerobacterales Family IV. Incertae Sedis</taxon>
        <taxon>Mahella</taxon>
    </lineage>
</organism>
<keyword evidence="8" id="KW-1185">Reference proteome</keyword>
<evidence type="ECO:0000313" key="8">
    <source>
        <dbReference type="Proteomes" id="UP000008457"/>
    </source>
</evidence>
<evidence type="ECO:0000259" key="5">
    <source>
        <dbReference type="PROSITE" id="PS01124"/>
    </source>
</evidence>
<feature type="domain" description="GGDEF" evidence="6">
    <location>
        <begin position="396"/>
        <end position="534"/>
    </location>
</feature>
<dbReference type="PANTHER" id="PTHR43280">
    <property type="entry name" value="ARAC-FAMILY TRANSCRIPTIONAL REGULATOR"/>
    <property type="match status" value="1"/>
</dbReference>
<dbReference type="Gene3D" id="1.10.10.60">
    <property type="entry name" value="Homeodomain-like"/>
    <property type="match status" value="2"/>
</dbReference>
<dbReference type="GO" id="GO:0043565">
    <property type="term" value="F:sequence-specific DNA binding"/>
    <property type="evidence" value="ECO:0007669"/>
    <property type="project" value="InterPro"/>
</dbReference>
<dbReference type="InterPro" id="IPR000160">
    <property type="entry name" value="GGDEF_dom"/>
</dbReference>
<accession>F3ZYU8</accession>
<dbReference type="InterPro" id="IPR018062">
    <property type="entry name" value="HTH_AraC-typ_CS"/>
</dbReference>
<protein>
    <submittedName>
        <fullName evidence="7">Transcriptional regulator, AraC family</fullName>
    </submittedName>
</protein>
<keyword evidence="4" id="KW-1133">Transmembrane helix</keyword>